<organism evidence="2 3">
    <name type="scientific">Candidatus Caccovicinus merdipullorum</name>
    <dbReference type="NCBI Taxonomy" id="2840724"/>
    <lineage>
        <taxon>Bacteria</taxon>
        <taxon>Bacillati</taxon>
        <taxon>Bacillota</taxon>
        <taxon>Clostridia</taxon>
        <taxon>Eubacteriales</taxon>
        <taxon>Candidatus Caccovicinus</taxon>
    </lineage>
</organism>
<comment type="caution">
    <text evidence="2">The sequence shown here is derived from an EMBL/GenBank/DDBJ whole genome shotgun (WGS) entry which is preliminary data.</text>
</comment>
<feature type="domain" description="LicD/FKTN/FKRP nucleotidyltransferase" evidence="1">
    <location>
        <begin position="22"/>
        <end position="253"/>
    </location>
</feature>
<sequence length="283" mass="32761">MYDMTDVHKANLAVLKEIDRICRKYRLKYLLDAGTLIGAVRHQGFIPWDDDADVAMTRANFDAFLKVAPRELPEGMELVMPGQFHGGQGFYDFTPRIIYKNSRTHAEDEEMAFYDGKLNHLWVDLFVLDGLPDSRLGAAAAKGLQTAVYGLAMGHRFHLNYKKYPPVQRIAVGVLAGIGRRMPLPWIMKLQRTCARMTRKKKTKRLYYSNYQPDYLYVTLERQWSEDTVDLPFEDTFLMCPSGWHQVLTWVYGDYRKLPPEEKRVPTHSTVEIQVFSDESPKS</sequence>
<proteinExistence type="predicted"/>
<gene>
    <name evidence="2" type="ORF">IAB60_12085</name>
</gene>
<dbReference type="GO" id="GO:0009100">
    <property type="term" value="P:glycoprotein metabolic process"/>
    <property type="evidence" value="ECO:0007669"/>
    <property type="project" value="UniProtKB-ARBA"/>
</dbReference>
<dbReference type="EMBL" id="DVKS01000199">
    <property type="protein sequence ID" value="HIT42811.1"/>
    <property type="molecule type" value="Genomic_DNA"/>
</dbReference>
<name>A0A9D1GL94_9FIRM</name>
<protein>
    <submittedName>
        <fullName evidence="2">LicD family protein</fullName>
    </submittedName>
</protein>
<evidence type="ECO:0000313" key="3">
    <source>
        <dbReference type="Proteomes" id="UP000886860"/>
    </source>
</evidence>
<dbReference type="Pfam" id="PF04991">
    <property type="entry name" value="LicD"/>
    <property type="match status" value="1"/>
</dbReference>
<reference evidence="2" key="1">
    <citation type="submission" date="2020-10" db="EMBL/GenBank/DDBJ databases">
        <authorList>
            <person name="Gilroy R."/>
        </authorList>
    </citation>
    <scope>NUCLEOTIDE SEQUENCE</scope>
    <source>
        <strain evidence="2">CHK123-3438</strain>
    </source>
</reference>
<dbReference type="AlphaFoldDB" id="A0A9D1GL94"/>
<evidence type="ECO:0000259" key="1">
    <source>
        <dbReference type="Pfam" id="PF04991"/>
    </source>
</evidence>
<dbReference type="PANTHER" id="PTHR43404:SF2">
    <property type="entry name" value="LIPOPOLYSACCHARIDE CHOLINEPHOSPHOTRANSFERASE LICD"/>
    <property type="match status" value="1"/>
</dbReference>
<reference evidence="2" key="2">
    <citation type="journal article" date="2021" name="PeerJ">
        <title>Extensive microbial diversity within the chicken gut microbiome revealed by metagenomics and culture.</title>
        <authorList>
            <person name="Gilroy R."/>
            <person name="Ravi A."/>
            <person name="Getino M."/>
            <person name="Pursley I."/>
            <person name="Horton D.L."/>
            <person name="Alikhan N.F."/>
            <person name="Baker D."/>
            <person name="Gharbi K."/>
            <person name="Hall N."/>
            <person name="Watson M."/>
            <person name="Adriaenssens E.M."/>
            <person name="Foster-Nyarko E."/>
            <person name="Jarju S."/>
            <person name="Secka A."/>
            <person name="Antonio M."/>
            <person name="Oren A."/>
            <person name="Chaudhuri R.R."/>
            <person name="La Ragione R."/>
            <person name="Hildebrand F."/>
            <person name="Pallen M.J."/>
        </authorList>
    </citation>
    <scope>NUCLEOTIDE SEQUENCE</scope>
    <source>
        <strain evidence="2">CHK123-3438</strain>
    </source>
</reference>
<dbReference type="InterPro" id="IPR007074">
    <property type="entry name" value="LicD/FKTN/FKRP_NTP_transf"/>
</dbReference>
<dbReference type="Proteomes" id="UP000886860">
    <property type="component" value="Unassembled WGS sequence"/>
</dbReference>
<dbReference type="InterPro" id="IPR052942">
    <property type="entry name" value="LPS_cholinephosphotransferase"/>
</dbReference>
<evidence type="ECO:0000313" key="2">
    <source>
        <dbReference type="EMBL" id="HIT42811.1"/>
    </source>
</evidence>
<accession>A0A9D1GL94</accession>
<dbReference type="PANTHER" id="PTHR43404">
    <property type="entry name" value="LIPOPOLYSACCHARIDE CHOLINEPHOSPHOTRANSFERASE LICD"/>
    <property type="match status" value="1"/>
</dbReference>